<proteinExistence type="predicted"/>
<reference evidence="1" key="1">
    <citation type="submission" date="2015-12" db="EMBL/GenBank/DDBJ databases">
        <title>Update maize B73 reference genome by single molecule sequencing technologies.</title>
        <authorList>
            <consortium name="Maize Genome Sequencing Project"/>
            <person name="Ware D."/>
        </authorList>
    </citation>
    <scope>NUCLEOTIDE SEQUENCE [LARGE SCALE GENOMIC DNA]</scope>
    <source>
        <tissue evidence="1">Seedling</tissue>
    </source>
</reference>
<dbReference type="EMBL" id="CM007649">
    <property type="protein sequence ID" value="ONM42327.1"/>
    <property type="molecule type" value="Genomic_DNA"/>
</dbReference>
<organism evidence="1">
    <name type="scientific">Zea mays</name>
    <name type="common">Maize</name>
    <dbReference type="NCBI Taxonomy" id="4577"/>
    <lineage>
        <taxon>Eukaryota</taxon>
        <taxon>Viridiplantae</taxon>
        <taxon>Streptophyta</taxon>
        <taxon>Embryophyta</taxon>
        <taxon>Tracheophyta</taxon>
        <taxon>Spermatophyta</taxon>
        <taxon>Magnoliopsida</taxon>
        <taxon>Liliopsida</taxon>
        <taxon>Poales</taxon>
        <taxon>Poaceae</taxon>
        <taxon>PACMAD clade</taxon>
        <taxon>Panicoideae</taxon>
        <taxon>Andropogonodae</taxon>
        <taxon>Andropogoneae</taxon>
        <taxon>Tripsacinae</taxon>
        <taxon>Zea</taxon>
    </lineage>
</organism>
<sequence length="30" mass="3150">MEFSIVADKVPTRCIHMCIGGTESGLTGPV</sequence>
<gene>
    <name evidence="1" type="ORF">ZEAMMB73_Zm00001d044713</name>
</gene>
<dbReference type="AlphaFoldDB" id="A0A1D6NQX2"/>
<accession>A0A1D6NQX2</accession>
<evidence type="ECO:0000313" key="1">
    <source>
        <dbReference type="EMBL" id="ONM42327.1"/>
    </source>
</evidence>
<name>A0A1D6NQX2_MAIZE</name>
<protein>
    <submittedName>
        <fullName evidence="1">ACT domain-containing protein ACR12</fullName>
    </submittedName>
</protein>